<gene>
    <name evidence="2" type="ORF">GON05_08265</name>
</gene>
<evidence type="ECO:0000259" key="1">
    <source>
        <dbReference type="PROSITE" id="PS50943"/>
    </source>
</evidence>
<dbReference type="Pfam" id="PF13560">
    <property type="entry name" value="HTH_31"/>
    <property type="match status" value="1"/>
</dbReference>
<dbReference type="InterPro" id="IPR041413">
    <property type="entry name" value="MLTR_LBD"/>
</dbReference>
<dbReference type="PANTHER" id="PTHR35010">
    <property type="entry name" value="BLL4672 PROTEIN-RELATED"/>
    <property type="match status" value="1"/>
</dbReference>
<dbReference type="Gene3D" id="1.10.260.40">
    <property type="entry name" value="lambda repressor-like DNA-binding domains"/>
    <property type="match status" value="1"/>
</dbReference>
<dbReference type="RefSeq" id="WP_157318664.1">
    <property type="nucleotide sequence ID" value="NZ_WSEM01000008.1"/>
</dbReference>
<protein>
    <submittedName>
        <fullName evidence="2">Helix-turn-helix domain-containing protein</fullName>
    </submittedName>
</protein>
<dbReference type="CDD" id="cd00093">
    <property type="entry name" value="HTH_XRE"/>
    <property type="match status" value="1"/>
</dbReference>
<name>A0ABW9U8F4_9BACL</name>
<dbReference type="Gene3D" id="3.30.450.180">
    <property type="match status" value="1"/>
</dbReference>
<dbReference type="PROSITE" id="PS50943">
    <property type="entry name" value="HTH_CROC1"/>
    <property type="match status" value="1"/>
</dbReference>
<dbReference type="Proteomes" id="UP000467637">
    <property type="component" value="Unassembled WGS sequence"/>
</dbReference>
<dbReference type="EMBL" id="WSEM01000008">
    <property type="protein sequence ID" value="MVQ34645.1"/>
    <property type="molecule type" value="Genomic_DNA"/>
</dbReference>
<dbReference type="InterPro" id="IPR001387">
    <property type="entry name" value="Cro/C1-type_HTH"/>
</dbReference>
<feature type="domain" description="HTH cro/C1-type" evidence="1">
    <location>
        <begin position="38"/>
        <end position="85"/>
    </location>
</feature>
<comment type="caution">
    <text evidence="2">The sequence shown here is derived from an EMBL/GenBank/DDBJ whole genome shotgun (WGS) entry which is preliminary data.</text>
</comment>
<dbReference type="SMART" id="SM00530">
    <property type="entry name" value="HTH_XRE"/>
    <property type="match status" value="1"/>
</dbReference>
<evidence type="ECO:0000313" key="3">
    <source>
        <dbReference type="Proteomes" id="UP000467637"/>
    </source>
</evidence>
<organism evidence="2 3">
    <name type="scientific">Paenibacillus anseongense</name>
    <dbReference type="NCBI Taxonomy" id="2682845"/>
    <lineage>
        <taxon>Bacteria</taxon>
        <taxon>Bacillati</taxon>
        <taxon>Bacillota</taxon>
        <taxon>Bacilli</taxon>
        <taxon>Bacillales</taxon>
        <taxon>Paenibacillaceae</taxon>
        <taxon>Paenibacillus</taxon>
    </lineage>
</organism>
<dbReference type="InterPro" id="IPR010982">
    <property type="entry name" value="Lambda_DNA-bd_dom_sf"/>
</dbReference>
<accession>A0ABW9U8F4</accession>
<dbReference type="Pfam" id="PF17765">
    <property type="entry name" value="MLTR_LBD"/>
    <property type="match status" value="1"/>
</dbReference>
<sequence length="292" mass="33982">MREISSSLTLGEFLRARRERLTPEEVGLPSYGRRRTPGLRREEVAHLAHIGTSWYTSLEQDREVNPSTQVLDSIAEALKLSVDEQRHLHMLARIGVAKETEQAQEVSLGLERMLKALEPNPAFILGRNWDMLMWNQAAEIVFHLPALTMAPGQRPNWLRRFLTDASLQTNNPDWEAKAQVMMARFRADYAHFPHDERFRLLIEEFMEISELFRSYWPLHDVQIAVDCHKRWIDPSIGKMEFEHLTLETPQNPYMKTMIYMASPATCERLKYLLSVNSLPMHEVAVPRSLDDF</sequence>
<keyword evidence="3" id="KW-1185">Reference proteome</keyword>
<evidence type="ECO:0000313" key="2">
    <source>
        <dbReference type="EMBL" id="MVQ34645.1"/>
    </source>
</evidence>
<dbReference type="SUPFAM" id="SSF47413">
    <property type="entry name" value="lambda repressor-like DNA-binding domains"/>
    <property type="match status" value="1"/>
</dbReference>
<reference evidence="2 3" key="1">
    <citation type="submission" date="2019-12" db="EMBL/GenBank/DDBJ databases">
        <authorList>
            <person name="Huq M.A."/>
        </authorList>
    </citation>
    <scope>NUCLEOTIDE SEQUENCE [LARGE SCALE GENOMIC DNA]</scope>
    <source>
        <strain evidence="2 3">MAH-34</strain>
    </source>
</reference>
<proteinExistence type="predicted"/>